<reference evidence="7" key="1">
    <citation type="journal article" date="2019" name="Int. J. Syst. Evol. Microbiol.">
        <title>The Global Catalogue of Microorganisms (GCM) 10K type strain sequencing project: providing services to taxonomists for standard genome sequencing and annotation.</title>
        <authorList>
            <consortium name="The Broad Institute Genomics Platform"/>
            <consortium name="The Broad Institute Genome Sequencing Center for Infectious Disease"/>
            <person name="Wu L."/>
            <person name="Ma J."/>
        </authorList>
    </citation>
    <scope>NUCLEOTIDE SEQUENCE [LARGE SCALE GENOMIC DNA]</scope>
    <source>
        <strain evidence="7">JCM 32206</strain>
    </source>
</reference>
<dbReference type="PANTHER" id="PTHR10696">
    <property type="entry name" value="GAMMA-BUTYROBETAINE HYDROXYLASE-RELATED"/>
    <property type="match status" value="1"/>
</dbReference>
<dbReference type="Proteomes" id="UP001501183">
    <property type="component" value="Unassembled WGS sequence"/>
</dbReference>
<evidence type="ECO:0000256" key="4">
    <source>
        <dbReference type="ARBA" id="ARBA00023194"/>
    </source>
</evidence>
<organism evidence="6 7">
    <name type="scientific">Rhodococcus olei</name>
    <dbReference type="NCBI Taxonomy" id="2161675"/>
    <lineage>
        <taxon>Bacteria</taxon>
        <taxon>Bacillati</taxon>
        <taxon>Actinomycetota</taxon>
        <taxon>Actinomycetes</taxon>
        <taxon>Mycobacteriales</taxon>
        <taxon>Nocardiaceae</taxon>
        <taxon>Rhodococcus</taxon>
    </lineage>
</organism>
<keyword evidence="7" id="KW-1185">Reference proteome</keyword>
<dbReference type="InterPro" id="IPR050411">
    <property type="entry name" value="AlphaKG_dependent_hydroxylases"/>
</dbReference>
<evidence type="ECO:0000256" key="3">
    <source>
        <dbReference type="ARBA" id="ARBA00023004"/>
    </source>
</evidence>
<evidence type="ECO:0000256" key="1">
    <source>
        <dbReference type="ARBA" id="ARBA00001954"/>
    </source>
</evidence>
<evidence type="ECO:0000256" key="2">
    <source>
        <dbReference type="ARBA" id="ARBA00023002"/>
    </source>
</evidence>
<dbReference type="Gene3D" id="3.60.130.10">
    <property type="entry name" value="Clavaminate synthase-like"/>
    <property type="match status" value="1"/>
</dbReference>
<proteinExistence type="predicted"/>
<evidence type="ECO:0000313" key="6">
    <source>
        <dbReference type="EMBL" id="GAA4478568.1"/>
    </source>
</evidence>
<keyword evidence="6" id="KW-0223">Dioxygenase</keyword>
<protein>
    <submittedName>
        <fullName evidence="6">TauD/TfdA family dioxygenase</fullName>
    </submittedName>
</protein>
<name>A0ABP8P0H2_9NOCA</name>
<dbReference type="InterPro" id="IPR042098">
    <property type="entry name" value="TauD-like_sf"/>
</dbReference>
<evidence type="ECO:0000259" key="5">
    <source>
        <dbReference type="Pfam" id="PF02668"/>
    </source>
</evidence>
<dbReference type="RefSeq" id="WP_345344750.1">
    <property type="nucleotide sequence ID" value="NZ_BAABFB010000035.1"/>
</dbReference>
<dbReference type="PANTHER" id="PTHR10696:SF56">
    <property type="entry name" value="TAUD_TFDA-LIKE DOMAIN-CONTAINING PROTEIN"/>
    <property type="match status" value="1"/>
</dbReference>
<dbReference type="Pfam" id="PF02668">
    <property type="entry name" value="TauD"/>
    <property type="match status" value="1"/>
</dbReference>
<accession>A0ABP8P0H2</accession>
<gene>
    <name evidence="6" type="ORF">GCM10023094_22490</name>
</gene>
<dbReference type="GO" id="GO:0051213">
    <property type="term" value="F:dioxygenase activity"/>
    <property type="evidence" value="ECO:0007669"/>
    <property type="project" value="UniProtKB-KW"/>
</dbReference>
<evidence type="ECO:0000313" key="7">
    <source>
        <dbReference type="Proteomes" id="UP001501183"/>
    </source>
</evidence>
<dbReference type="SUPFAM" id="SSF51197">
    <property type="entry name" value="Clavaminate synthase-like"/>
    <property type="match status" value="1"/>
</dbReference>
<keyword evidence="3" id="KW-0408">Iron</keyword>
<keyword evidence="2" id="KW-0560">Oxidoreductase</keyword>
<comment type="caution">
    <text evidence="6">The sequence shown here is derived from an EMBL/GenBank/DDBJ whole genome shotgun (WGS) entry which is preliminary data.</text>
</comment>
<dbReference type="InterPro" id="IPR003819">
    <property type="entry name" value="TauD/TfdA-like"/>
</dbReference>
<sequence length="357" mass="39944">MNDTLVPVGGRSAWLGSTLDYRQDGLWQLSAAELTEIDAALTTLKDRGDLDLTEITADTFPLPTVGRLLSRLRDELWSGRGFVLIRGLSRERYTDDDLARIYCGLGAHLGDIIPQSGNGEILGHVLNVADLVDEQVRGYRSAQAMNMHSDGHDVVSLLCLREAKAGGASRIASAAAVHDRMVETNPDLARVLYEGMPVMRSRMDAERGDGKIVTSDNVALFATTDGVFSSCIHVAQTRDAARAGHFDITPEQEAALDTFCELSASPEFYLDMNIAPGDIQFLNNRLIVHGRTPYQDHEDVNRRRHLMRLWVNIPSWPRRPDNQQDIYSMADLPRWARFRTPFMEMPERYMAQVTAMQ</sequence>
<comment type="cofactor">
    <cofactor evidence="1">
        <name>Fe(2+)</name>
        <dbReference type="ChEBI" id="CHEBI:29033"/>
    </cofactor>
</comment>
<feature type="domain" description="TauD/TfdA-like" evidence="5">
    <location>
        <begin position="51"/>
        <end position="310"/>
    </location>
</feature>
<keyword evidence="4" id="KW-0045">Antibiotic biosynthesis</keyword>
<dbReference type="EMBL" id="BAABFB010000035">
    <property type="protein sequence ID" value="GAA4478568.1"/>
    <property type="molecule type" value="Genomic_DNA"/>
</dbReference>